<feature type="transmembrane region" description="Helical" evidence="1">
    <location>
        <begin position="51"/>
        <end position="73"/>
    </location>
</feature>
<keyword evidence="3" id="KW-1185">Reference proteome</keyword>
<evidence type="ECO:0000256" key="1">
    <source>
        <dbReference type="SAM" id="Phobius"/>
    </source>
</evidence>
<dbReference type="EMBL" id="KL142373">
    <property type="protein sequence ID" value="KDR79181.1"/>
    <property type="molecule type" value="Genomic_DNA"/>
</dbReference>
<dbReference type="AlphaFoldDB" id="A0A067T7Q9"/>
<dbReference type="STRING" id="685588.A0A067T7Q9"/>
<feature type="transmembrane region" description="Helical" evidence="1">
    <location>
        <begin position="85"/>
        <end position="113"/>
    </location>
</feature>
<dbReference type="OrthoDB" id="2646225at2759"/>
<feature type="transmembrane region" description="Helical" evidence="1">
    <location>
        <begin position="522"/>
        <end position="542"/>
    </location>
</feature>
<dbReference type="Proteomes" id="UP000027222">
    <property type="component" value="Unassembled WGS sequence"/>
</dbReference>
<organism evidence="2 3">
    <name type="scientific">Galerina marginata (strain CBS 339.88)</name>
    <dbReference type="NCBI Taxonomy" id="685588"/>
    <lineage>
        <taxon>Eukaryota</taxon>
        <taxon>Fungi</taxon>
        <taxon>Dikarya</taxon>
        <taxon>Basidiomycota</taxon>
        <taxon>Agaricomycotina</taxon>
        <taxon>Agaricomycetes</taxon>
        <taxon>Agaricomycetidae</taxon>
        <taxon>Agaricales</taxon>
        <taxon>Agaricineae</taxon>
        <taxon>Strophariaceae</taxon>
        <taxon>Galerina</taxon>
    </lineage>
</organism>
<dbReference type="HOGENOM" id="CLU_031556_1_0_1"/>
<keyword evidence="1" id="KW-0812">Transmembrane</keyword>
<reference evidence="3" key="1">
    <citation type="journal article" date="2014" name="Proc. Natl. Acad. Sci. U.S.A.">
        <title>Extensive sampling of basidiomycete genomes demonstrates inadequacy of the white-rot/brown-rot paradigm for wood decay fungi.</title>
        <authorList>
            <person name="Riley R."/>
            <person name="Salamov A.A."/>
            <person name="Brown D.W."/>
            <person name="Nagy L.G."/>
            <person name="Floudas D."/>
            <person name="Held B.W."/>
            <person name="Levasseur A."/>
            <person name="Lombard V."/>
            <person name="Morin E."/>
            <person name="Otillar R."/>
            <person name="Lindquist E.A."/>
            <person name="Sun H."/>
            <person name="LaButti K.M."/>
            <person name="Schmutz J."/>
            <person name="Jabbour D."/>
            <person name="Luo H."/>
            <person name="Baker S.E."/>
            <person name="Pisabarro A.G."/>
            <person name="Walton J.D."/>
            <person name="Blanchette R.A."/>
            <person name="Henrissat B."/>
            <person name="Martin F."/>
            <person name="Cullen D."/>
            <person name="Hibbett D.S."/>
            <person name="Grigoriev I.V."/>
        </authorList>
    </citation>
    <scope>NUCLEOTIDE SEQUENCE [LARGE SCALE GENOMIC DNA]</scope>
    <source>
        <strain evidence="3">CBS 339.88</strain>
    </source>
</reference>
<name>A0A067T7Q9_GALM3</name>
<proteinExistence type="predicted"/>
<sequence>MALARPFSLHDADPSAARENLLDRCDKEQQVLVNILPPPRSRFDWISASKIVLVLVLAISYLSFCCIAHYHAIPVGGSGFLGPRFVHFTTGAGITTITISIIYIALWPIYGLIAEIRSEEFFRLLSTHPNGVPLDSVNAVSAPTIGVFDIFLATVRSRCSYHLTATLAITLLIAATSTLAPAALGTVTVLVDVDDPAYQVGAIPNFSLIRETGSSFISSLPSADLYSLASSMSWVENVLNVTTTYSRVASGEDDLFGYIVPFPPGYTTATQAYWTTDIIVLNPSCNWQNATSTGAVDANSNSTANQEWTAALPEANLSLRFANDPFVAPNTNTKGSLAFNGNTSFNVDFSPAIFVISVLDHPLVLLGTSIPSSTNFSNIPTLHLSNGNILAFLLCNPHASIQTRQVRSTGDGTLTLGKHQPSQGNLDLVQVNFLLGGVLSQFATSSGPFTSEVGMADMMIRLIFGDNFQIFSNAPPAPLTNITAVYKQVVQSAMKTFLSGAVNTTNVPGGSIEEQVIFTSSFGHVIASAVLFALLVIALVVAQFREKRNAFIFDNVAAALADSDAPQMFVEKQRLAGAGERKILRLVPSASDKGGLNCTYQSVD</sequence>
<protein>
    <submittedName>
        <fullName evidence="2">Uncharacterized protein</fullName>
    </submittedName>
</protein>
<feature type="transmembrane region" description="Helical" evidence="1">
    <location>
        <begin position="161"/>
        <end position="184"/>
    </location>
</feature>
<accession>A0A067T7Q9</accession>
<keyword evidence="1" id="KW-0472">Membrane</keyword>
<evidence type="ECO:0000313" key="3">
    <source>
        <dbReference type="Proteomes" id="UP000027222"/>
    </source>
</evidence>
<gene>
    <name evidence="2" type="ORF">GALMADRAFT_243078</name>
</gene>
<keyword evidence="1" id="KW-1133">Transmembrane helix</keyword>
<evidence type="ECO:0000313" key="2">
    <source>
        <dbReference type="EMBL" id="KDR79181.1"/>
    </source>
</evidence>